<evidence type="ECO:0000256" key="8">
    <source>
        <dbReference type="ARBA" id="ARBA00041244"/>
    </source>
</evidence>
<dbReference type="InterPro" id="IPR015943">
    <property type="entry name" value="WD40/YVTN_repeat-like_dom_sf"/>
</dbReference>
<keyword evidence="4 10" id="KW-0853">WD repeat</keyword>
<dbReference type="InterPro" id="IPR036322">
    <property type="entry name" value="WD40_repeat_dom_sf"/>
</dbReference>
<name>A0ABQ8J4W9_DERPT</name>
<dbReference type="EMBL" id="NJHN03000077">
    <property type="protein sequence ID" value="KAH9417521.1"/>
    <property type="molecule type" value="Genomic_DNA"/>
</dbReference>
<evidence type="ECO:0000256" key="3">
    <source>
        <dbReference type="ARBA" id="ARBA00022490"/>
    </source>
</evidence>
<reference evidence="13 14" key="1">
    <citation type="journal article" date="2018" name="J. Allergy Clin. Immunol.">
        <title>High-quality assembly of Dermatophagoides pteronyssinus genome and transcriptome reveals a wide range of novel allergens.</title>
        <authorList>
            <person name="Liu X.Y."/>
            <person name="Yang K.Y."/>
            <person name="Wang M.Q."/>
            <person name="Kwok J.S."/>
            <person name="Zeng X."/>
            <person name="Yang Z."/>
            <person name="Xiao X.J."/>
            <person name="Lau C.P."/>
            <person name="Li Y."/>
            <person name="Huang Z.M."/>
            <person name="Ba J.G."/>
            <person name="Yim A.K."/>
            <person name="Ouyang C.Y."/>
            <person name="Ngai S.M."/>
            <person name="Chan T.F."/>
            <person name="Leung E.L."/>
            <person name="Liu L."/>
            <person name="Liu Z.G."/>
            <person name="Tsui S.K."/>
        </authorList>
    </citation>
    <scope>NUCLEOTIDE SEQUENCE [LARGE SCALE GENOMIC DNA]</scope>
    <source>
        <strain evidence="13">Derp</strain>
    </source>
</reference>
<dbReference type="InterPro" id="IPR017383">
    <property type="entry name" value="ARPC1"/>
</dbReference>
<sequence>MSNNEIHTFGVEPITTHAFNSNKDKLAVSPNNHEVHIYHKENGGKWNLNSSLNHHDLRVTSIDWAKRTNRIVTCSADRTGYVWTLVDGVWKPTLVLLRINRAATCVRWSPKEDKFAVGCGAKLISVCYFEQQNDWWVSKHIKKSIKSTVTSIDWHANNALLACGSTDFRTRVFSAYIKDVDKAISADEVKATWNGKTDIGTMLAEFHSSQGGGGWVHCVAFSPDGSRLAWVSHDSSVSVVDSRKSMHPINVRTTFLPFLSCVWCSDNLLVTAGHDCCPMLYCYDDYSGEIRFLAKIDKSKKKEADGFSAMRKFRDMDKRALVENTVSNTMLDTVHQNTILEVRLYSDFDSKSRKTEQVSTVGVDVFSRLDENLFQGILVVSSSDKLSSLEWLKRIIENSKNKSNLEFQPVLENGEKTLRFDQDYLDPVTKQIEPIRCHCAMLDNKYYTTQIYLVELSEPTEFPERFYDYIHGILIYLDSNDEHCLENLNKWTEYIDLMENCAIKILSCEKANEHGSVPRIDIQNYCIDKGFELIELTADHSIDDDDDEFGEQDSFERLYKAIQAYVWPNLNYKEKHSSSHKISSNDTLITQINRLNCADTNDKDLSHQPSSTSANDMAVPSSSSFDPKPGGNDVNAQITEHEADKFESMFSKLTHIKEKASKMENDEERKRYAQQMAIAFWNSIADDDDDDDDDHDDEVLFSNDEDPNHIAGNDND</sequence>
<dbReference type="Pfam" id="PF10199">
    <property type="entry name" value="Adaptin_binding"/>
    <property type="match status" value="1"/>
</dbReference>
<evidence type="ECO:0000256" key="5">
    <source>
        <dbReference type="ARBA" id="ARBA00022737"/>
    </source>
</evidence>
<evidence type="ECO:0000256" key="4">
    <source>
        <dbReference type="ARBA" id="ARBA00022574"/>
    </source>
</evidence>
<evidence type="ECO:0000256" key="6">
    <source>
        <dbReference type="ARBA" id="ARBA00023203"/>
    </source>
</evidence>
<evidence type="ECO:0000256" key="11">
    <source>
        <dbReference type="SAM" id="MobiDB-lite"/>
    </source>
</evidence>
<dbReference type="InterPro" id="IPR024977">
    <property type="entry name" value="Apc4-like_WD40_dom"/>
</dbReference>
<dbReference type="InterPro" id="IPR001680">
    <property type="entry name" value="WD40_rpt"/>
</dbReference>
<evidence type="ECO:0000256" key="9">
    <source>
        <dbReference type="ARBA" id="ARBA00041789"/>
    </source>
</evidence>
<evidence type="ECO:0000313" key="14">
    <source>
        <dbReference type="Proteomes" id="UP000887458"/>
    </source>
</evidence>
<feature type="compositionally biased region" description="Polar residues" evidence="11">
    <location>
        <begin position="607"/>
        <end position="625"/>
    </location>
</feature>
<accession>A0ABQ8J4W9</accession>
<protein>
    <recommendedName>
        <fullName evidence="8">Arp2/3 complex 41 kDa subunit</fullName>
    </recommendedName>
    <alternativeName>
        <fullName evidence="9">p41-ARC</fullName>
    </alternativeName>
</protein>
<evidence type="ECO:0000256" key="1">
    <source>
        <dbReference type="ARBA" id="ARBA00004245"/>
    </source>
</evidence>
<keyword evidence="7" id="KW-0206">Cytoskeleton</keyword>
<dbReference type="Proteomes" id="UP000887458">
    <property type="component" value="Unassembled WGS sequence"/>
</dbReference>
<evidence type="ECO:0000256" key="10">
    <source>
        <dbReference type="PROSITE-ProRule" id="PRU00221"/>
    </source>
</evidence>
<keyword evidence="5" id="KW-0677">Repeat</keyword>
<keyword evidence="14" id="KW-1185">Reference proteome</keyword>
<feature type="region of interest" description="Disordered" evidence="11">
    <location>
        <begin position="599"/>
        <end position="635"/>
    </location>
</feature>
<dbReference type="SUPFAM" id="SSF50978">
    <property type="entry name" value="WD40 repeat-like"/>
    <property type="match status" value="1"/>
</dbReference>
<dbReference type="PANTHER" id="PTHR10709:SF2">
    <property type="entry name" value="ACTIN-RELATED PROTEIN 2_3 COMPLEX SUBUNIT"/>
    <property type="match status" value="1"/>
</dbReference>
<dbReference type="SMART" id="SM00320">
    <property type="entry name" value="WD40"/>
    <property type="match status" value="6"/>
</dbReference>
<evidence type="ECO:0000256" key="7">
    <source>
        <dbReference type="ARBA" id="ARBA00023212"/>
    </source>
</evidence>
<reference evidence="13 14" key="2">
    <citation type="journal article" date="2022" name="Mol. Biol. Evol.">
        <title>Comparative Genomics Reveals Insights into the Divergent Evolution of Astigmatic Mites and Household Pest Adaptations.</title>
        <authorList>
            <person name="Xiong Q."/>
            <person name="Wan A.T."/>
            <person name="Liu X."/>
            <person name="Fung C.S."/>
            <person name="Xiao X."/>
            <person name="Malainual N."/>
            <person name="Hou J."/>
            <person name="Wang L."/>
            <person name="Wang M."/>
            <person name="Yang K.Y."/>
            <person name="Cui Y."/>
            <person name="Leung E.L."/>
            <person name="Nong W."/>
            <person name="Shin S.K."/>
            <person name="Au S.W."/>
            <person name="Jeong K.Y."/>
            <person name="Chew F.T."/>
            <person name="Hui J.H."/>
            <person name="Leung T.F."/>
            <person name="Tungtrongchitr A."/>
            <person name="Zhong N."/>
            <person name="Liu Z."/>
            <person name="Tsui S.K."/>
        </authorList>
    </citation>
    <scope>NUCLEOTIDE SEQUENCE [LARGE SCALE GENOMIC DNA]</scope>
    <source>
        <strain evidence="13">Derp</strain>
    </source>
</reference>
<dbReference type="Gene3D" id="2.130.10.10">
    <property type="entry name" value="YVTN repeat-like/Quinoprotein amine dehydrogenase"/>
    <property type="match status" value="1"/>
</dbReference>
<feature type="domain" description="Anaphase-promoting complex subunit 4-like WD40" evidence="12">
    <location>
        <begin position="107"/>
        <end position="188"/>
    </location>
</feature>
<feature type="compositionally biased region" description="Acidic residues" evidence="11">
    <location>
        <begin position="685"/>
        <end position="705"/>
    </location>
</feature>
<comment type="caution">
    <text evidence="13">The sequence shown here is derived from an EMBL/GenBank/DDBJ whole genome shotgun (WGS) entry which is preliminary data.</text>
</comment>
<comment type="subcellular location">
    <subcellularLocation>
        <location evidence="1">Cytoplasm</location>
        <location evidence="1">Cytoskeleton</location>
    </subcellularLocation>
</comment>
<proteinExistence type="inferred from homology"/>
<feature type="repeat" description="WD" evidence="10">
    <location>
        <begin position="52"/>
        <end position="85"/>
    </location>
</feature>
<dbReference type="Pfam" id="PF12894">
    <property type="entry name" value="ANAPC4_WD40"/>
    <property type="match status" value="1"/>
</dbReference>
<organism evidence="13 14">
    <name type="scientific">Dermatophagoides pteronyssinus</name>
    <name type="common">European house dust mite</name>
    <dbReference type="NCBI Taxonomy" id="6956"/>
    <lineage>
        <taxon>Eukaryota</taxon>
        <taxon>Metazoa</taxon>
        <taxon>Ecdysozoa</taxon>
        <taxon>Arthropoda</taxon>
        <taxon>Chelicerata</taxon>
        <taxon>Arachnida</taxon>
        <taxon>Acari</taxon>
        <taxon>Acariformes</taxon>
        <taxon>Sarcoptiformes</taxon>
        <taxon>Astigmata</taxon>
        <taxon>Psoroptidia</taxon>
        <taxon>Analgoidea</taxon>
        <taxon>Pyroglyphidae</taxon>
        <taxon>Dermatophagoidinae</taxon>
        <taxon>Dermatophagoides</taxon>
    </lineage>
</organism>
<feature type="region of interest" description="Disordered" evidence="11">
    <location>
        <begin position="683"/>
        <end position="716"/>
    </location>
</feature>
<evidence type="ECO:0000256" key="2">
    <source>
        <dbReference type="ARBA" id="ARBA00006260"/>
    </source>
</evidence>
<keyword evidence="6" id="KW-0009">Actin-binding</keyword>
<evidence type="ECO:0000313" key="13">
    <source>
        <dbReference type="EMBL" id="KAH9417521.1"/>
    </source>
</evidence>
<comment type="similarity">
    <text evidence="2">Belongs to the WD repeat ARPC1 family.</text>
</comment>
<dbReference type="Gene3D" id="3.40.50.11960">
    <property type="match status" value="1"/>
</dbReference>
<gene>
    <name evidence="13" type="primary">ARPC1A</name>
    <name evidence="13" type="ORF">DERP_007519</name>
</gene>
<evidence type="ECO:0000259" key="12">
    <source>
        <dbReference type="Pfam" id="PF12894"/>
    </source>
</evidence>
<keyword evidence="3" id="KW-0963">Cytoplasm</keyword>
<dbReference type="PANTHER" id="PTHR10709">
    <property type="entry name" value="ACTIN-RELATED PROTEIN 2/3 COMPLEX SUBUNIT 1"/>
    <property type="match status" value="1"/>
</dbReference>
<dbReference type="PROSITE" id="PS50082">
    <property type="entry name" value="WD_REPEATS_2"/>
    <property type="match status" value="1"/>
</dbReference>
<dbReference type="Pfam" id="PF00400">
    <property type="entry name" value="WD40"/>
    <property type="match status" value="2"/>
</dbReference>